<dbReference type="Pfam" id="PF13279">
    <property type="entry name" value="4HBT_2"/>
    <property type="match status" value="1"/>
</dbReference>
<evidence type="ECO:0000313" key="1">
    <source>
        <dbReference type="EMBL" id="MFC0315557.1"/>
    </source>
</evidence>
<dbReference type="SUPFAM" id="SSF54637">
    <property type="entry name" value="Thioesterase/thiol ester dehydrase-isomerase"/>
    <property type="match status" value="1"/>
</dbReference>
<dbReference type="InterPro" id="IPR050563">
    <property type="entry name" value="4-hydroxybenzoyl-CoA_TE"/>
</dbReference>
<comment type="caution">
    <text evidence="1">The sequence shown here is derived from an EMBL/GenBank/DDBJ whole genome shotgun (WGS) entry which is preliminary data.</text>
</comment>
<protein>
    <submittedName>
        <fullName evidence="1">Acyl-CoA thioesterase</fullName>
        <ecNumber evidence="1">3.1.2.-</ecNumber>
    </submittedName>
</protein>
<sequence length="153" mass="17044">MSQMQQDPGPFVVELALRWGDMDSLGHLNNVQFARLFEEARVRAMDSWAERIRSSPERAAVGMVVAHQEIEFAAPLYYSREPVRCEVWISRIGDKSFDFACRLAAADGTVGALSETTLTVLDTSAGTTTAIPDAFREVLTEQVGPPAPFRRRR</sequence>
<evidence type="ECO:0000313" key="2">
    <source>
        <dbReference type="Proteomes" id="UP001589783"/>
    </source>
</evidence>
<dbReference type="Gene3D" id="3.10.129.10">
    <property type="entry name" value="Hotdog Thioesterase"/>
    <property type="match status" value="1"/>
</dbReference>
<accession>A0ABV6H9K6</accession>
<dbReference type="InterPro" id="IPR029069">
    <property type="entry name" value="HotDog_dom_sf"/>
</dbReference>
<proteinExistence type="predicted"/>
<dbReference type="PANTHER" id="PTHR31793:SF24">
    <property type="entry name" value="LONG-CHAIN ACYL-COA THIOESTERASE FADM"/>
    <property type="match status" value="1"/>
</dbReference>
<organism evidence="1 2">
    <name type="scientific">Gordonia phosphorivorans</name>
    <dbReference type="NCBI Taxonomy" id="1056982"/>
    <lineage>
        <taxon>Bacteria</taxon>
        <taxon>Bacillati</taxon>
        <taxon>Actinomycetota</taxon>
        <taxon>Actinomycetes</taxon>
        <taxon>Mycobacteriales</taxon>
        <taxon>Gordoniaceae</taxon>
        <taxon>Gordonia</taxon>
    </lineage>
</organism>
<dbReference type="EMBL" id="JBHLWV010000020">
    <property type="protein sequence ID" value="MFC0315557.1"/>
    <property type="molecule type" value="Genomic_DNA"/>
</dbReference>
<dbReference type="PANTHER" id="PTHR31793">
    <property type="entry name" value="4-HYDROXYBENZOYL-COA THIOESTERASE FAMILY MEMBER"/>
    <property type="match status" value="1"/>
</dbReference>
<dbReference type="CDD" id="cd00586">
    <property type="entry name" value="4HBT"/>
    <property type="match status" value="1"/>
</dbReference>
<reference evidence="1 2" key="1">
    <citation type="submission" date="2024-09" db="EMBL/GenBank/DDBJ databases">
        <authorList>
            <person name="Sun Q."/>
            <person name="Mori K."/>
        </authorList>
    </citation>
    <scope>NUCLEOTIDE SEQUENCE [LARGE SCALE GENOMIC DNA]</scope>
    <source>
        <strain evidence="1 2">CCM 7957</strain>
    </source>
</reference>
<keyword evidence="1" id="KW-0378">Hydrolase</keyword>
<name>A0ABV6H9K6_9ACTN</name>
<dbReference type="EC" id="3.1.2.-" evidence="1"/>
<dbReference type="Proteomes" id="UP001589783">
    <property type="component" value="Unassembled WGS sequence"/>
</dbReference>
<dbReference type="RefSeq" id="WP_382364357.1">
    <property type="nucleotide sequence ID" value="NZ_JBHLWV010000020.1"/>
</dbReference>
<keyword evidence="2" id="KW-1185">Reference proteome</keyword>
<dbReference type="GO" id="GO:0016787">
    <property type="term" value="F:hydrolase activity"/>
    <property type="evidence" value="ECO:0007669"/>
    <property type="project" value="UniProtKB-KW"/>
</dbReference>
<gene>
    <name evidence="1" type="ORF">ACFFJD_11940</name>
</gene>